<comment type="caution">
    <text evidence="1">The sequence shown here is derived from an EMBL/GenBank/DDBJ whole genome shotgun (WGS) entry which is preliminary data.</text>
</comment>
<evidence type="ECO:0000313" key="1">
    <source>
        <dbReference type="EMBL" id="RYR36863.1"/>
    </source>
</evidence>
<evidence type="ECO:0008006" key="3">
    <source>
        <dbReference type="Google" id="ProtNLM"/>
    </source>
</evidence>
<gene>
    <name evidence="1" type="ORF">Ahy_A09g041818</name>
</gene>
<sequence length="475" mass="51643">MTTSTSNLSMKLLIDTKNKKVLFAEASKDVVDFLFTLLQLPLATVIKLLTKQAAVGSLGNLYSSVENLKHIYWQPNLSKDLILNPTILINSPAISGLLPSSAAISHSKITPKLYRCSNSLGCGSSTVTSAYNSSCAMCRGRMTREANFTATAASNNDSNNNGFVKEVITYMIMDNLLIQPMSTISGITMLNQLNVKDVGVLKETVVQLGMKEGLKLLKASIESEMALTTGLRLLKASMQSKMVLTSVFLKNTKCKKVLFAEASKDVVDFLFTLLQLPLATVIKLLTKEAVVGSMGNLYSSVENLNHDYFQPKRSKDLILNPTILGSSPSISGLLPSSATNHSKITTKLYKCNYCGGTFVTDVYNSKCSTGSCSGRMTTEIYYFKGEARTVDTSGHSNNNNDNGFVKGVITYMIMDDLVIEPMSTISSITMLNRFNIKDVGVLKETVVQLGITEGLKLLKASMESQMVLTSVFLAS</sequence>
<name>A0A445BDV3_ARAHY</name>
<proteinExistence type="predicted"/>
<dbReference type="AlphaFoldDB" id="A0A445BDV3"/>
<keyword evidence="2" id="KW-1185">Reference proteome</keyword>
<dbReference type="STRING" id="3818.A0A445BDV3"/>
<evidence type="ECO:0000313" key="2">
    <source>
        <dbReference type="Proteomes" id="UP000289738"/>
    </source>
</evidence>
<dbReference type="EMBL" id="SDMP01000009">
    <property type="protein sequence ID" value="RYR36863.1"/>
    <property type="molecule type" value="Genomic_DNA"/>
</dbReference>
<reference evidence="1 2" key="1">
    <citation type="submission" date="2019-01" db="EMBL/GenBank/DDBJ databases">
        <title>Sequencing of cultivated peanut Arachis hypogaea provides insights into genome evolution and oil improvement.</title>
        <authorList>
            <person name="Chen X."/>
        </authorList>
    </citation>
    <scope>NUCLEOTIDE SEQUENCE [LARGE SCALE GENOMIC DNA]</scope>
    <source>
        <strain evidence="2">cv. Fuhuasheng</strain>
        <tissue evidence="1">Leaves</tissue>
    </source>
</reference>
<dbReference type="PANTHER" id="PTHR33103:SF19">
    <property type="entry name" value="OS09G0544700 PROTEIN"/>
    <property type="match status" value="1"/>
</dbReference>
<accession>A0A445BDV3</accession>
<dbReference type="Pfam" id="PF05056">
    <property type="entry name" value="DUF674"/>
    <property type="match status" value="2"/>
</dbReference>
<protein>
    <recommendedName>
        <fullName evidence="3">DUF674 domain-containing protein</fullName>
    </recommendedName>
</protein>
<organism evidence="1 2">
    <name type="scientific">Arachis hypogaea</name>
    <name type="common">Peanut</name>
    <dbReference type="NCBI Taxonomy" id="3818"/>
    <lineage>
        <taxon>Eukaryota</taxon>
        <taxon>Viridiplantae</taxon>
        <taxon>Streptophyta</taxon>
        <taxon>Embryophyta</taxon>
        <taxon>Tracheophyta</taxon>
        <taxon>Spermatophyta</taxon>
        <taxon>Magnoliopsida</taxon>
        <taxon>eudicotyledons</taxon>
        <taxon>Gunneridae</taxon>
        <taxon>Pentapetalae</taxon>
        <taxon>rosids</taxon>
        <taxon>fabids</taxon>
        <taxon>Fabales</taxon>
        <taxon>Fabaceae</taxon>
        <taxon>Papilionoideae</taxon>
        <taxon>50 kb inversion clade</taxon>
        <taxon>dalbergioids sensu lato</taxon>
        <taxon>Dalbergieae</taxon>
        <taxon>Pterocarpus clade</taxon>
        <taxon>Arachis</taxon>
    </lineage>
</organism>
<dbReference type="Proteomes" id="UP000289738">
    <property type="component" value="Chromosome A09"/>
</dbReference>
<dbReference type="InterPro" id="IPR007750">
    <property type="entry name" value="DUF674"/>
</dbReference>
<dbReference type="PANTHER" id="PTHR33103">
    <property type="entry name" value="OS01G0153900 PROTEIN"/>
    <property type="match status" value="1"/>
</dbReference>